<dbReference type="Gene3D" id="3.40.1360.10">
    <property type="match status" value="1"/>
</dbReference>
<gene>
    <name evidence="3" type="ORF">ABVT42_21855</name>
</gene>
<evidence type="ECO:0000259" key="2">
    <source>
        <dbReference type="PROSITE" id="PS50880"/>
    </source>
</evidence>
<evidence type="ECO:0000313" key="4">
    <source>
        <dbReference type="Proteomes" id="UP001554427"/>
    </source>
</evidence>
<feature type="compositionally biased region" description="Basic and acidic residues" evidence="1">
    <location>
        <begin position="721"/>
        <end position="730"/>
    </location>
</feature>
<feature type="compositionally biased region" description="Basic and acidic residues" evidence="1">
    <location>
        <begin position="161"/>
        <end position="182"/>
    </location>
</feature>
<keyword evidence="4" id="KW-1185">Reference proteome</keyword>
<sequence>MQVKEVYGRKILGSRLRKGTAQHLYLPGEHQGVWNAQCLAASDEIILCESLIDAMTFWVNGLRNVTASYGTNGFTEEHLNAFIQHDIKRVLIAYDRDEAGNNAAEKLAEQLKKYQIDCYRILFPKGMDANEYALQMSPADKALGLVVRKAEPMLAASQRVASDECRKQEKSKNVNQEEKSHPDLVAGLSEPTAQVQPKVISDVEAQINEREVKMVFGDRHYRVRGLSKNLSYDQLKVNVMVNKDEAIHVDTLELYNAKQRQTFIKIASNELGVEFDIIKKDLGKVLLKLEALQDEQIENKNQSAEKMIELDEQEKNESLALLKDKNLLSRILSDFNECGVVGEETNKLVGYLASVSRKLDKPLAVIIQSNSAAGKSSLMDAVLNLMPEEERVQYSAMTGQSLFYMGETNLKNKILAIAEEEGAENASYALKLLQSEGEITIASTGKNATTGNMETQTYHVEGPVMLFLTTTAIDIDEELLNRCLVLTVNESVEQTEAIHQQQRYSDTLEGLLSKEKKSKLVTIHRNAQRLLRPLKVVNPFAEQLTFLSNKTRTRRDHQKYLALIRSITLLHQYQREIKSIQQNDKVIEYIEVTLDDIKVANLLAHEVLGRTFDELPPQTRKLLKLITEFVQQSCEQQKIEHSDYRFSRKQIREFTGWGNTQLKVHCGRLEDMEYLIAHGGGRGKTIAYQLNYQGEGEQRSQFMMGLIDCEKLAEKYHCDDQKSGAVDKKSPPSRGQVGGESGLSRTDEIKLQPNSHEVNEDLFNEVSPEGHLVIKNNPHRNVVEVS</sequence>
<feature type="domain" description="Toprim" evidence="2">
    <location>
        <begin position="43"/>
        <end position="126"/>
    </location>
</feature>
<name>A0ABV3MVB9_9GAMM</name>
<dbReference type="RefSeq" id="WP_367024459.1">
    <property type="nucleotide sequence ID" value="NZ_JBFDAH010000073.1"/>
</dbReference>
<dbReference type="PANTHER" id="PTHR30313">
    <property type="entry name" value="DNA PRIMASE"/>
    <property type="match status" value="1"/>
</dbReference>
<evidence type="ECO:0000256" key="1">
    <source>
        <dbReference type="SAM" id="MobiDB-lite"/>
    </source>
</evidence>
<dbReference type="SUPFAM" id="SSF56731">
    <property type="entry name" value="DNA primase core"/>
    <property type="match status" value="1"/>
</dbReference>
<feature type="region of interest" description="Disordered" evidence="1">
    <location>
        <begin position="159"/>
        <end position="188"/>
    </location>
</feature>
<dbReference type="Proteomes" id="UP001554427">
    <property type="component" value="Unassembled WGS sequence"/>
</dbReference>
<evidence type="ECO:0000313" key="3">
    <source>
        <dbReference type="EMBL" id="MEW4368120.1"/>
    </source>
</evidence>
<dbReference type="InterPro" id="IPR034151">
    <property type="entry name" value="TOPRIM_DnaG_bac"/>
</dbReference>
<reference evidence="3 4" key="1">
    <citation type="submission" date="2024-06" db="EMBL/GenBank/DDBJ databases">
        <title>Aliikangiella maris sp. nov., sp. nov., a phycosphere bacterium isolated from seawater and ecosystem role in Phaeocystis globosa blooms.</title>
        <authorList>
            <person name="Li F."/>
        </authorList>
    </citation>
    <scope>NUCLEOTIDE SEQUENCE [LARGE SCALE GENOMIC DNA]</scope>
    <source>
        <strain evidence="3 4">GXAS 306</strain>
    </source>
</reference>
<dbReference type="PANTHER" id="PTHR30313:SF2">
    <property type="entry name" value="DNA PRIMASE"/>
    <property type="match status" value="1"/>
</dbReference>
<dbReference type="EMBL" id="JBFDAH010000073">
    <property type="protein sequence ID" value="MEW4368120.1"/>
    <property type="molecule type" value="Genomic_DNA"/>
</dbReference>
<dbReference type="CDD" id="cd03364">
    <property type="entry name" value="TOPRIM_DnaG_primases"/>
    <property type="match status" value="1"/>
</dbReference>
<comment type="caution">
    <text evidence="3">The sequence shown here is derived from an EMBL/GenBank/DDBJ whole genome shotgun (WGS) entry which is preliminary data.</text>
</comment>
<dbReference type="Pfam" id="PF13155">
    <property type="entry name" value="Toprim_2"/>
    <property type="match status" value="1"/>
</dbReference>
<feature type="region of interest" description="Disordered" evidence="1">
    <location>
        <begin position="721"/>
        <end position="770"/>
    </location>
</feature>
<dbReference type="PROSITE" id="PS50880">
    <property type="entry name" value="TOPRIM"/>
    <property type="match status" value="1"/>
</dbReference>
<dbReference type="InterPro" id="IPR006171">
    <property type="entry name" value="TOPRIM_dom"/>
</dbReference>
<dbReference type="SMART" id="SM00493">
    <property type="entry name" value="TOPRIM"/>
    <property type="match status" value="1"/>
</dbReference>
<protein>
    <submittedName>
        <fullName evidence="3">Toprim domain-containing protein</fullName>
    </submittedName>
</protein>
<organism evidence="3 4">
    <name type="scientific">Aliikangiella maris</name>
    <dbReference type="NCBI Taxonomy" id="3162458"/>
    <lineage>
        <taxon>Bacteria</taxon>
        <taxon>Pseudomonadati</taxon>
        <taxon>Pseudomonadota</taxon>
        <taxon>Gammaproteobacteria</taxon>
        <taxon>Oceanospirillales</taxon>
        <taxon>Pleioneaceae</taxon>
        <taxon>Aliikangiella</taxon>
    </lineage>
</organism>
<accession>A0ABV3MVB9</accession>
<proteinExistence type="predicted"/>
<dbReference type="InterPro" id="IPR050219">
    <property type="entry name" value="DnaG_primase"/>
</dbReference>